<dbReference type="Proteomes" id="UP000289821">
    <property type="component" value="Unassembled WGS sequence"/>
</dbReference>
<accession>A0A4Q0NNB2</accession>
<sequence length="104" mass="12396">MTKLELISELLVEELHSFKQEVNRLERIEKNLKKTSIKADSTQIEKLIEVHLRKLHLEQTTQQENREEILKLIKHSRTIPNWLLVLVLLIFISQAFALIYLLLR</sequence>
<keyword evidence="1" id="KW-0175">Coiled coil</keyword>
<keyword evidence="2" id="KW-1133">Transmembrane helix</keyword>
<dbReference type="RefSeq" id="WP_128762926.1">
    <property type="nucleotide sequence ID" value="NZ_QOVI01000012.1"/>
</dbReference>
<keyword evidence="2" id="KW-0472">Membrane</keyword>
<dbReference type="AlphaFoldDB" id="A0A4Q0NNB2"/>
<keyword evidence="4" id="KW-1185">Reference proteome</keyword>
<dbReference type="EMBL" id="QOVI01000012">
    <property type="protein sequence ID" value="RXG11311.1"/>
    <property type="molecule type" value="Genomic_DNA"/>
</dbReference>
<dbReference type="Pfam" id="PF20503">
    <property type="entry name" value="DUF6730"/>
    <property type="match status" value="1"/>
</dbReference>
<keyword evidence="2" id="KW-0812">Transmembrane</keyword>
<gene>
    <name evidence="3" type="ORF">DSM04_11242</name>
</gene>
<dbReference type="OrthoDB" id="1449890at2"/>
<name>A0A4Q0NNB2_9FLAO</name>
<feature type="transmembrane region" description="Helical" evidence="2">
    <location>
        <begin position="82"/>
        <end position="103"/>
    </location>
</feature>
<evidence type="ECO:0000313" key="3">
    <source>
        <dbReference type="EMBL" id="RXG11311.1"/>
    </source>
</evidence>
<feature type="coiled-coil region" evidence="1">
    <location>
        <begin position="8"/>
        <end position="45"/>
    </location>
</feature>
<proteinExistence type="predicted"/>
<evidence type="ECO:0000256" key="1">
    <source>
        <dbReference type="SAM" id="Coils"/>
    </source>
</evidence>
<reference evidence="3 4" key="1">
    <citation type="submission" date="2018-07" db="EMBL/GenBank/DDBJ databases">
        <title>Leeuwenhoekiella genomics.</title>
        <authorList>
            <person name="Tahon G."/>
            <person name="Willems A."/>
        </authorList>
    </citation>
    <scope>NUCLEOTIDE SEQUENCE [LARGE SCALE GENOMIC DNA]</scope>
    <source>
        <strain evidence="3 4">R-50232</strain>
    </source>
</reference>
<protein>
    <submittedName>
        <fullName evidence="3">Uncharacterized protein</fullName>
    </submittedName>
</protein>
<comment type="caution">
    <text evidence="3">The sequence shown here is derived from an EMBL/GenBank/DDBJ whole genome shotgun (WGS) entry which is preliminary data.</text>
</comment>
<evidence type="ECO:0000313" key="4">
    <source>
        <dbReference type="Proteomes" id="UP000289821"/>
    </source>
</evidence>
<dbReference type="InterPro" id="IPR046617">
    <property type="entry name" value="DUF6730"/>
</dbReference>
<organism evidence="3 4">
    <name type="scientific">Leeuwenhoekiella aestuarii</name>
    <dbReference type="NCBI Taxonomy" id="2249426"/>
    <lineage>
        <taxon>Bacteria</taxon>
        <taxon>Pseudomonadati</taxon>
        <taxon>Bacteroidota</taxon>
        <taxon>Flavobacteriia</taxon>
        <taxon>Flavobacteriales</taxon>
        <taxon>Flavobacteriaceae</taxon>
        <taxon>Leeuwenhoekiella</taxon>
    </lineage>
</organism>
<evidence type="ECO:0000256" key="2">
    <source>
        <dbReference type="SAM" id="Phobius"/>
    </source>
</evidence>